<comment type="catalytic activity">
    <reaction evidence="4">
        <text>an aldehyde + NAD(+) + H2O = a carboxylate + NADH + 2 H(+)</text>
        <dbReference type="Rhea" id="RHEA:16185"/>
        <dbReference type="ChEBI" id="CHEBI:15377"/>
        <dbReference type="ChEBI" id="CHEBI:15378"/>
        <dbReference type="ChEBI" id="CHEBI:17478"/>
        <dbReference type="ChEBI" id="CHEBI:29067"/>
        <dbReference type="ChEBI" id="CHEBI:57540"/>
        <dbReference type="ChEBI" id="CHEBI:57945"/>
        <dbReference type="EC" id="1.2.1.3"/>
    </reaction>
</comment>
<evidence type="ECO:0000313" key="8">
    <source>
        <dbReference type="EMBL" id="OAG40355.1"/>
    </source>
</evidence>
<accession>A0A177F7Y5</accession>
<feature type="domain" description="Aldehyde dehydrogenase" evidence="7">
    <location>
        <begin position="286"/>
        <end position="739"/>
    </location>
</feature>
<feature type="active site" evidence="5">
    <location>
        <position position="503"/>
    </location>
</feature>
<dbReference type="Pfam" id="PF00171">
    <property type="entry name" value="Aldedh"/>
    <property type="match status" value="1"/>
</dbReference>
<sequence>MSSPTVAFFGATGGVTNAILVHTLQAGYKASALVRTPQKLRDQLSAQGLSAEVINNLTIVQGDALDVAAVRRTLMAAASSPSSPSGHLPSVVVTGLGGSPKLHFDWRHPFQIAQLDNPTICATAARTLLAAVHEISAEKKASNTTTDSNATANDAASKPLLTFISTTGISRGPEDVPPPIRFLYHQMLALPHADKRNMEDLFRGDAASADPAFRALVGVRPTLLAGGADYRDGNGLDKIRCGTEAEPALGYIIKRADVGRWVYENVVGEALKGTDGRRLGPPITPANPSAIDSAVSAAARAQIKWSQTTFSERRQVLRTLLRYVLDHQEDIVAACCLDSGKTKIDACFGEILVTVEKLQWTIKHGERALRLSKRPSNLLMCYKSNAVVYEPLGVVAACVSWNYPFHNFISPVISALFAGNAIVVKPSEQTCWSTLYFIDIIQGALRACNHSVDLVQNVICLPEAADYLTSHPGISHITFIGSRDIAHKVCTSAAKALTPVTVELGGKDPAIVLDDPKTIRTIDDVVSILMRGVFQSAGQNCIGIERVIALPAIHDKLLAEVLPKIKSLRLGSVLLSSPNNPPDMGAMISSRSFSRLETLISSAVAQGATLHCGGRRFNHPEYHRGTYFTPTLLSNVTPEMEIAQNELFAPVFLLMKAVDVDDAIRIANSTNYALGAGVFGHNQRDVQKCVRGVKAGMVAVNDFGAYYACSLPFGGVKGSGYGRFGGEEGLRALCNTKAVCEDHWLARSLGIQTRIPPKLQYPVSKHGWDVCKGVVGTGYAFTLGLGEWAASVVMLLAALMRKE</sequence>
<dbReference type="InterPro" id="IPR036291">
    <property type="entry name" value="NAD(P)-bd_dom_sf"/>
</dbReference>
<gene>
    <name evidence="8" type="ORF">AYO21_05446</name>
</gene>
<dbReference type="Gene3D" id="3.40.605.10">
    <property type="entry name" value="Aldehyde Dehydrogenase, Chain A, domain 1"/>
    <property type="match status" value="1"/>
</dbReference>
<dbReference type="InterPro" id="IPR016162">
    <property type="entry name" value="Ald_DH_N"/>
</dbReference>
<organism evidence="8 9">
    <name type="scientific">Fonsecaea monophora</name>
    <dbReference type="NCBI Taxonomy" id="254056"/>
    <lineage>
        <taxon>Eukaryota</taxon>
        <taxon>Fungi</taxon>
        <taxon>Dikarya</taxon>
        <taxon>Ascomycota</taxon>
        <taxon>Pezizomycotina</taxon>
        <taxon>Eurotiomycetes</taxon>
        <taxon>Chaetothyriomycetidae</taxon>
        <taxon>Chaetothyriales</taxon>
        <taxon>Herpotrichiellaceae</taxon>
        <taxon>Fonsecaea</taxon>
    </lineage>
</organism>
<comment type="similarity">
    <text evidence="1 6">Belongs to the aldehyde dehydrogenase family.</text>
</comment>
<dbReference type="FunFam" id="3.40.309.10:FF:000024">
    <property type="entry name" value="Betaine aldehyde dehydrogenase"/>
    <property type="match status" value="1"/>
</dbReference>
<keyword evidence="9" id="KW-1185">Reference proteome</keyword>
<name>A0A177F7Y5_9EURO</name>
<dbReference type="EC" id="1.2.1.3" evidence="3"/>
<keyword evidence="2 6" id="KW-0560">Oxidoreductase</keyword>
<evidence type="ECO:0000259" key="7">
    <source>
        <dbReference type="Pfam" id="PF00171"/>
    </source>
</evidence>
<evidence type="ECO:0000256" key="5">
    <source>
        <dbReference type="PROSITE-ProRule" id="PRU10007"/>
    </source>
</evidence>
<dbReference type="InterPro" id="IPR016161">
    <property type="entry name" value="Ald_DH/histidinol_DH"/>
</dbReference>
<proteinExistence type="inferred from homology"/>
<dbReference type="InterPro" id="IPR016160">
    <property type="entry name" value="Ald_DH_CS_CYS"/>
</dbReference>
<dbReference type="CDD" id="cd07098">
    <property type="entry name" value="ALDH_F15-22"/>
    <property type="match status" value="1"/>
</dbReference>
<evidence type="ECO:0000256" key="3">
    <source>
        <dbReference type="ARBA" id="ARBA00024226"/>
    </source>
</evidence>
<dbReference type="PROSITE" id="PS00070">
    <property type="entry name" value="ALDEHYDE_DEHYDR_CYS"/>
    <property type="match status" value="1"/>
</dbReference>
<dbReference type="GO" id="GO:0004029">
    <property type="term" value="F:aldehyde dehydrogenase (NAD+) activity"/>
    <property type="evidence" value="ECO:0007669"/>
    <property type="project" value="UniProtKB-EC"/>
</dbReference>
<reference evidence="8 9" key="1">
    <citation type="submission" date="2016-03" db="EMBL/GenBank/DDBJ databases">
        <title>Draft genome sequence of the Fonsecaea monophora CBS 269.37.</title>
        <authorList>
            <person name="Bombassaro A."/>
            <person name="Vinicius W.A."/>
            <person name="De Hoog S."/>
            <person name="Sun J."/>
            <person name="Souza E.M."/>
            <person name="Raittz R.T."/>
            <person name="Costa F."/>
            <person name="Leao A.C."/>
            <person name="Tadra-Sfeir M.Z."/>
            <person name="Baura V."/>
            <person name="Balsanelli E."/>
            <person name="Pedrosa F.O."/>
            <person name="Moreno L.F."/>
            <person name="Steffens M.B."/>
            <person name="Xi L."/>
            <person name="Bocca A.L."/>
            <person name="Felipe M.S."/>
            <person name="Teixeira M."/>
            <person name="Telles Filho F.Q."/>
            <person name="Azevedo C.M."/>
            <person name="Gomes R."/>
            <person name="Vicente V.A."/>
        </authorList>
    </citation>
    <scope>NUCLEOTIDE SEQUENCE [LARGE SCALE GENOMIC DNA]</scope>
    <source>
        <strain evidence="8 9">CBS 269.37</strain>
    </source>
</reference>
<dbReference type="OrthoDB" id="310895at2759"/>
<dbReference type="Proteomes" id="UP000077002">
    <property type="component" value="Unassembled WGS sequence"/>
</dbReference>
<dbReference type="SUPFAM" id="SSF51735">
    <property type="entry name" value="NAD(P)-binding Rossmann-fold domains"/>
    <property type="match status" value="1"/>
</dbReference>
<dbReference type="InterPro" id="IPR029510">
    <property type="entry name" value="Ald_DH_CS_GLU"/>
</dbReference>
<dbReference type="SUPFAM" id="SSF53720">
    <property type="entry name" value="ALDH-like"/>
    <property type="match status" value="1"/>
</dbReference>
<dbReference type="InterPro" id="IPR016163">
    <property type="entry name" value="Ald_DH_C"/>
</dbReference>
<dbReference type="GeneID" id="34600612"/>
<dbReference type="AlphaFoldDB" id="A0A177F7Y5"/>
<evidence type="ECO:0000256" key="1">
    <source>
        <dbReference type="ARBA" id="ARBA00009986"/>
    </source>
</evidence>
<evidence type="ECO:0000313" key="9">
    <source>
        <dbReference type="Proteomes" id="UP000077002"/>
    </source>
</evidence>
<comment type="caution">
    <text evidence="8">The sequence shown here is derived from an EMBL/GenBank/DDBJ whole genome shotgun (WGS) entry which is preliminary data.</text>
</comment>
<dbReference type="RefSeq" id="XP_022512307.1">
    <property type="nucleotide sequence ID" value="XM_022655415.1"/>
</dbReference>
<dbReference type="PROSITE" id="PS00687">
    <property type="entry name" value="ALDEHYDE_DEHYDR_GLU"/>
    <property type="match status" value="1"/>
</dbReference>
<evidence type="ECO:0000256" key="2">
    <source>
        <dbReference type="ARBA" id="ARBA00023002"/>
    </source>
</evidence>
<dbReference type="Gene3D" id="3.40.50.720">
    <property type="entry name" value="NAD(P)-binding Rossmann-like Domain"/>
    <property type="match status" value="1"/>
</dbReference>
<dbReference type="EMBL" id="LVKK01000034">
    <property type="protein sequence ID" value="OAG40355.1"/>
    <property type="molecule type" value="Genomic_DNA"/>
</dbReference>
<dbReference type="InterPro" id="IPR015590">
    <property type="entry name" value="Aldehyde_DH_dom"/>
</dbReference>
<dbReference type="Gene3D" id="3.40.309.10">
    <property type="entry name" value="Aldehyde Dehydrogenase, Chain A, domain 2"/>
    <property type="match status" value="1"/>
</dbReference>
<evidence type="ECO:0000256" key="6">
    <source>
        <dbReference type="RuleBase" id="RU003345"/>
    </source>
</evidence>
<dbReference type="PANTHER" id="PTHR11699">
    <property type="entry name" value="ALDEHYDE DEHYDROGENASE-RELATED"/>
    <property type="match status" value="1"/>
</dbReference>
<protein>
    <recommendedName>
        <fullName evidence="3">aldehyde dehydrogenase (NAD(+))</fullName>
        <ecNumber evidence="3">1.2.1.3</ecNumber>
    </recommendedName>
</protein>
<evidence type="ECO:0000256" key="4">
    <source>
        <dbReference type="ARBA" id="ARBA00049194"/>
    </source>
</evidence>